<feature type="region of interest" description="Disordered" evidence="1">
    <location>
        <begin position="158"/>
        <end position="184"/>
    </location>
</feature>
<protein>
    <submittedName>
        <fullName evidence="2">Uncharacterized protein</fullName>
    </submittedName>
</protein>
<name>A0A7I4DBQ1_PHYPA</name>
<proteinExistence type="predicted"/>
<evidence type="ECO:0000313" key="2">
    <source>
        <dbReference type="EnsemblPlants" id="Pp3c3_26080V3.5"/>
    </source>
</evidence>
<evidence type="ECO:0000256" key="1">
    <source>
        <dbReference type="SAM" id="MobiDB-lite"/>
    </source>
</evidence>
<dbReference type="PANTHER" id="PTHR28457:SF4">
    <property type="entry name" value="CRAL-TRIO DOMAIN-CONTAINING PROTEIN"/>
    <property type="match status" value="1"/>
</dbReference>
<reference evidence="2 3" key="1">
    <citation type="journal article" date="2008" name="Science">
        <title>The Physcomitrella genome reveals evolutionary insights into the conquest of land by plants.</title>
        <authorList>
            <person name="Rensing S."/>
            <person name="Lang D."/>
            <person name="Zimmer A."/>
            <person name="Terry A."/>
            <person name="Salamov A."/>
            <person name="Shapiro H."/>
            <person name="Nishiyama T."/>
            <person name="Perroud P.-F."/>
            <person name="Lindquist E."/>
            <person name="Kamisugi Y."/>
            <person name="Tanahashi T."/>
            <person name="Sakakibara K."/>
            <person name="Fujita T."/>
            <person name="Oishi K."/>
            <person name="Shin-I T."/>
            <person name="Kuroki Y."/>
            <person name="Toyoda A."/>
            <person name="Suzuki Y."/>
            <person name="Hashimoto A."/>
            <person name="Yamaguchi K."/>
            <person name="Sugano A."/>
            <person name="Kohara Y."/>
            <person name="Fujiyama A."/>
            <person name="Anterola A."/>
            <person name="Aoki S."/>
            <person name="Ashton N."/>
            <person name="Barbazuk W.B."/>
            <person name="Barker E."/>
            <person name="Bennetzen J."/>
            <person name="Bezanilla M."/>
            <person name="Blankenship R."/>
            <person name="Cho S.H."/>
            <person name="Dutcher S."/>
            <person name="Estelle M."/>
            <person name="Fawcett J.A."/>
            <person name="Gundlach H."/>
            <person name="Hanada K."/>
            <person name="Heyl A."/>
            <person name="Hicks K.A."/>
            <person name="Hugh J."/>
            <person name="Lohr M."/>
            <person name="Mayer K."/>
            <person name="Melkozernov A."/>
            <person name="Murata T."/>
            <person name="Nelson D."/>
            <person name="Pils B."/>
            <person name="Prigge M."/>
            <person name="Reiss B."/>
            <person name="Renner T."/>
            <person name="Rombauts S."/>
            <person name="Rushton P."/>
            <person name="Sanderfoot A."/>
            <person name="Schween G."/>
            <person name="Shiu S.-H."/>
            <person name="Stueber K."/>
            <person name="Theodoulou F.L."/>
            <person name="Tu H."/>
            <person name="Van de Peer Y."/>
            <person name="Verrier P.J."/>
            <person name="Waters E."/>
            <person name="Wood A."/>
            <person name="Yang L."/>
            <person name="Cove D."/>
            <person name="Cuming A."/>
            <person name="Hasebe M."/>
            <person name="Lucas S."/>
            <person name="Mishler D.B."/>
            <person name="Reski R."/>
            <person name="Grigoriev I."/>
            <person name="Quatrano R.S."/>
            <person name="Boore J.L."/>
        </authorList>
    </citation>
    <scope>NUCLEOTIDE SEQUENCE [LARGE SCALE GENOMIC DNA]</scope>
    <source>
        <strain evidence="2 3">cv. Gransden 2004</strain>
    </source>
</reference>
<dbReference type="Pfam" id="PF14769">
    <property type="entry name" value="CLAMP"/>
    <property type="match status" value="1"/>
</dbReference>
<organism evidence="2 3">
    <name type="scientific">Physcomitrium patens</name>
    <name type="common">Spreading-leaved earth moss</name>
    <name type="synonym">Physcomitrella patens</name>
    <dbReference type="NCBI Taxonomy" id="3218"/>
    <lineage>
        <taxon>Eukaryota</taxon>
        <taxon>Viridiplantae</taxon>
        <taxon>Streptophyta</taxon>
        <taxon>Embryophyta</taxon>
        <taxon>Bryophyta</taxon>
        <taxon>Bryophytina</taxon>
        <taxon>Bryopsida</taxon>
        <taxon>Funariidae</taxon>
        <taxon>Funariales</taxon>
        <taxon>Funariaceae</taxon>
        <taxon>Physcomitrium</taxon>
    </lineage>
</organism>
<dbReference type="Proteomes" id="UP000006727">
    <property type="component" value="Chromosome 3"/>
</dbReference>
<dbReference type="EnsemblPlants" id="Pp3c3_26080V3.5">
    <property type="protein sequence ID" value="Pp3c3_26080V3.5"/>
    <property type="gene ID" value="Pp3c3_26080"/>
</dbReference>
<dbReference type="AlphaFoldDB" id="A0A7I4DBQ1"/>
<dbReference type="InterPro" id="IPR032727">
    <property type="entry name" value="CLAMP"/>
</dbReference>
<dbReference type="Gramene" id="Pp3c3_26080V3.4">
    <property type="protein sequence ID" value="Pp3c3_26080V3.4"/>
    <property type="gene ID" value="Pp3c3_26080"/>
</dbReference>
<keyword evidence="3" id="KW-1185">Reference proteome</keyword>
<feature type="compositionally biased region" description="Basic and acidic residues" evidence="1">
    <location>
        <begin position="169"/>
        <end position="179"/>
    </location>
</feature>
<reference evidence="2" key="3">
    <citation type="submission" date="2020-12" db="UniProtKB">
        <authorList>
            <consortium name="EnsemblPlants"/>
        </authorList>
    </citation>
    <scope>IDENTIFICATION</scope>
</reference>
<dbReference type="EMBL" id="ABEU02000003">
    <property type="status" value="NOT_ANNOTATED_CDS"/>
    <property type="molecule type" value="Genomic_DNA"/>
</dbReference>
<dbReference type="EnsemblPlants" id="Pp3c3_26080V3.4">
    <property type="protein sequence ID" value="Pp3c3_26080V3.4"/>
    <property type="gene ID" value="Pp3c3_26080"/>
</dbReference>
<reference evidence="2 3" key="2">
    <citation type="journal article" date="2018" name="Plant J.">
        <title>The Physcomitrella patens chromosome-scale assembly reveals moss genome structure and evolution.</title>
        <authorList>
            <person name="Lang D."/>
            <person name="Ullrich K.K."/>
            <person name="Murat F."/>
            <person name="Fuchs J."/>
            <person name="Jenkins J."/>
            <person name="Haas F.B."/>
            <person name="Piednoel M."/>
            <person name="Gundlach H."/>
            <person name="Van Bel M."/>
            <person name="Meyberg R."/>
            <person name="Vives C."/>
            <person name="Morata J."/>
            <person name="Symeonidi A."/>
            <person name="Hiss M."/>
            <person name="Muchero W."/>
            <person name="Kamisugi Y."/>
            <person name="Saleh O."/>
            <person name="Blanc G."/>
            <person name="Decker E.L."/>
            <person name="van Gessel N."/>
            <person name="Grimwood J."/>
            <person name="Hayes R.D."/>
            <person name="Graham S.W."/>
            <person name="Gunter L.E."/>
            <person name="McDaniel S.F."/>
            <person name="Hoernstein S.N.W."/>
            <person name="Larsson A."/>
            <person name="Li F.W."/>
            <person name="Perroud P.F."/>
            <person name="Phillips J."/>
            <person name="Ranjan P."/>
            <person name="Rokshar D.S."/>
            <person name="Rothfels C.J."/>
            <person name="Schneider L."/>
            <person name="Shu S."/>
            <person name="Stevenson D.W."/>
            <person name="Thummler F."/>
            <person name="Tillich M."/>
            <person name="Villarreal Aguilar J.C."/>
            <person name="Widiez T."/>
            <person name="Wong G.K."/>
            <person name="Wymore A."/>
            <person name="Zhang Y."/>
            <person name="Zimmer A.D."/>
            <person name="Quatrano R.S."/>
            <person name="Mayer K.F.X."/>
            <person name="Goodstein D."/>
            <person name="Casacuberta J.M."/>
            <person name="Vandepoele K."/>
            <person name="Reski R."/>
            <person name="Cuming A.C."/>
            <person name="Tuskan G.A."/>
            <person name="Maumus F."/>
            <person name="Salse J."/>
            <person name="Schmutz J."/>
            <person name="Rensing S.A."/>
        </authorList>
    </citation>
    <scope>NUCLEOTIDE SEQUENCE [LARGE SCALE GENOMIC DNA]</scope>
    <source>
        <strain evidence="2 3">cv. Gransden 2004</strain>
    </source>
</reference>
<evidence type="ECO:0000313" key="3">
    <source>
        <dbReference type="Proteomes" id="UP000006727"/>
    </source>
</evidence>
<sequence>MEVLEKIKSKAFLAIAQFISKYGIRKWLENKQNKISLLIIDVRQEGASMKKIEKIFKSMIFSWSVKVKSTAHVAVLTTIELQKIVPFFMETVFQHHRLYRNLFNRESLQWRYCEEVYINTPPDDKFLKPLKQFNTIEEINLDRESKELHCKELVQGGAERQVPEAEAQSWRDKTSEPKRPPNNLDEYIDFRIRDTVEQVTLVMQEQYEARKSVLYNRIDSLRSMSK</sequence>
<dbReference type="PANTHER" id="PTHR28457">
    <property type="entry name" value="COILED-COIL DOMAIN-CONTAINING PROTEIN 189"/>
    <property type="match status" value="1"/>
</dbReference>
<accession>A0A7I4DBQ1</accession>
<dbReference type="Gramene" id="Pp3c3_26080V3.5">
    <property type="protein sequence ID" value="Pp3c3_26080V3.5"/>
    <property type="gene ID" value="Pp3c3_26080"/>
</dbReference>